<dbReference type="Gene3D" id="3.40.190.10">
    <property type="entry name" value="Periplasmic binding protein-like II"/>
    <property type="match status" value="2"/>
</dbReference>
<keyword evidence="5" id="KW-0614">Plasmid</keyword>
<accession>H8H0A3</accession>
<name>H8H0A3_DEIGI</name>
<sequence>MQSVQKKTNVLQDNGVVWRSGLRVAGALALLGLASGASADQLADIRKAGVLRVGVPQDFAPFGSVGPDLKPRGYDIDVATILAKGLNVSLELVPVASANRLPYLQTGKIDLIVSSLGKNAEREKVIDFSVPYAPFYSAVFGVKDMGVRSAADLAGHSVGVTRGSIEDLELTKMLPAGVNIKRYEDNATTITAFLTGQTELVATGNTVAATIAERSPRRKPVQKFVIKDSPCYVGLNKNEAALLKQVNKILTTYRSNGYLDRLSQQWFKSPLPASMGRS</sequence>
<evidence type="ECO:0000313" key="5">
    <source>
        <dbReference type="EMBL" id="AFD27155.1"/>
    </source>
</evidence>
<proteinExistence type="predicted"/>
<keyword evidence="1 2" id="KW-0732">Signal</keyword>
<dbReference type="SMART" id="SM00079">
    <property type="entry name" value="PBPe"/>
    <property type="match status" value="1"/>
</dbReference>
<dbReference type="HOGENOM" id="CLU_019602_18_4_0"/>
<dbReference type="CDD" id="cd01072">
    <property type="entry name" value="PBP2_SMa0082_like"/>
    <property type="match status" value="1"/>
</dbReference>
<dbReference type="EMBL" id="CP002192">
    <property type="protein sequence ID" value="AFD27155.1"/>
    <property type="molecule type" value="Genomic_DNA"/>
</dbReference>
<organism evidence="5 6">
    <name type="scientific">Deinococcus gobiensis (strain DSM 21396 / JCM 16679 / CGMCC 1.7299 / I-0)</name>
    <dbReference type="NCBI Taxonomy" id="745776"/>
    <lineage>
        <taxon>Bacteria</taxon>
        <taxon>Thermotogati</taxon>
        <taxon>Deinococcota</taxon>
        <taxon>Deinococci</taxon>
        <taxon>Deinococcales</taxon>
        <taxon>Deinococcaceae</taxon>
        <taxon>Deinococcus</taxon>
    </lineage>
</organism>
<feature type="domain" description="Solute-binding protein family 3/N-terminal" evidence="3">
    <location>
        <begin position="50"/>
        <end position="270"/>
    </location>
</feature>
<dbReference type="Proteomes" id="UP000007575">
    <property type="component" value="Plasmid P1"/>
</dbReference>
<dbReference type="PANTHER" id="PTHR35936:SF37">
    <property type="entry name" value="AMINO ACID ABC TRANSPORTER SUBSTRATE-BINDING PROTEIN"/>
    <property type="match status" value="1"/>
</dbReference>
<dbReference type="PANTHER" id="PTHR35936">
    <property type="entry name" value="MEMBRANE-BOUND LYTIC MUREIN TRANSGLYCOSYLASE F"/>
    <property type="match status" value="1"/>
</dbReference>
<dbReference type="InterPro" id="IPR001638">
    <property type="entry name" value="Solute-binding_3/MltF_N"/>
</dbReference>
<dbReference type="AlphaFoldDB" id="H8H0A3"/>
<gene>
    <name evidence="5" type="ordered locus">DGo_PA0269</name>
</gene>
<keyword evidence="6" id="KW-1185">Reference proteome</keyword>
<protein>
    <submittedName>
        <fullName evidence="5">Putative amino acid ABC transporter, substrate-binding protein</fullName>
    </submittedName>
</protein>
<dbReference type="SMART" id="SM00062">
    <property type="entry name" value="PBPb"/>
    <property type="match status" value="1"/>
</dbReference>
<dbReference type="RefSeq" id="WP_014695673.1">
    <property type="nucleotide sequence ID" value="NC_017805.1"/>
</dbReference>
<evidence type="ECO:0000259" key="3">
    <source>
        <dbReference type="SMART" id="SM00062"/>
    </source>
</evidence>
<reference evidence="5 6" key="1">
    <citation type="journal article" date="2012" name="PLoS ONE">
        <title>Genome sequence and transcriptome analysis of the radioresistant bacterium Deinococcus gobiensis: insights into the extreme environmental adaptations.</title>
        <authorList>
            <person name="Yuan M."/>
            <person name="Chen M."/>
            <person name="Zhang W."/>
            <person name="Lu W."/>
            <person name="Wang J."/>
            <person name="Yang M."/>
            <person name="Zhao P."/>
            <person name="Tang R."/>
            <person name="Li X."/>
            <person name="Hao Y."/>
            <person name="Zhou Z."/>
            <person name="Zhan Y."/>
            <person name="Yu H."/>
            <person name="Teng C."/>
            <person name="Yan Y."/>
            <person name="Ping S."/>
            <person name="Wang Y."/>
            <person name="Lin M."/>
        </authorList>
    </citation>
    <scope>NUCLEOTIDE SEQUENCE [LARGE SCALE GENOMIC DNA]</scope>
    <source>
        <strain evidence="6">DSM 21396 / JCM 16679 / CGMCC 1.7299 / I-0</strain>
        <plasmid evidence="5">P1</plasmid>
    </source>
</reference>
<dbReference type="OrthoDB" id="9777941at2"/>
<dbReference type="Pfam" id="PF00497">
    <property type="entry name" value="SBP_bac_3"/>
    <property type="match status" value="1"/>
</dbReference>
<dbReference type="KEGG" id="dgo:DGo_PA0269"/>
<geneLocation type="plasmid" evidence="5 6">
    <name>P1</name>
</geneLocation>
<dbReference type="PATRIC" id="fig|745776.4.peg.3302"/>
<evidence type="ECO:0000259" key="4">
    <source>
        <dbReference type="SMART" id="SM00079"/>
    </source>
</evidence>
<dbReference type="GO" id="GO:0016020">
    <property type="term" value="C:membrane"/>
    <property type="evidence" value="ECO:0007669"/>
    <property type="project" value="InterPro"/>
</dbReference>
<feature type="signal peptide" evidence="2">
    <location>
        <begin position="1"/>
        <end position="39"/>
    </location>
</feature>
<feature type="chain" id="PRO_5003612594" evidence="2">
    <location>
        <begin position="40"/>
        <end position="278"/>
    </location>
</feature>
<feature type="domain" description="Ionotropic glutamate receptor C-terminal" evidence="4">
    <location>
        <begin position="50"/>
        <end position="269"/>
    </location>
</feature>
<dbReference type="InterPro" id="IPR001320">
    <property type="entry name" value="Iontro_rcpt_C"/>
</dbReference>
<dbReference type="SUPFAM" id="SSF53850">
    <property type="entry name" value="Periplasmic binding protein-like II"/>
    <property type="match status" value="1"/>
</dbReference>
<evidence type="ECO:0000256" key="2">
    <source>
        <dbReference type="SAM" id="SignalP"/>
    </source>
</evidence>
<evidence type="ECO:0000256" key="1">
    <source>
        <dbReference type="ARBA" id="ARBA00022729"/>
    </source>
</evidence>
<dbReference type="GO" id="GO:0015276">
    <property type="term" value="F:ligand-gated monoatomic ion channel activity"/>
    <property type="evidence" value="ECO:0007669"/>
    <property type="project" value="InterPro"/>
</dbReference>
<evidence type="ECO:0000313" key="6">
    <source>
        <dbReference type="Proteomes" id="UP000007575"/>
    </source>
</evidence>